<dbReference type="AlphaFoldDB" id="A0A2X2VHB7"/>
<name>A0A2X2VHB7_CHRJE</name>
<evidence type="ECO:0000313" key="1">
    <source>
        <dbReference type="EMBL" id="SDJ21220.1"/>
    </source>
</evidence>
<dbReference type="OrthoDB" id="1227388at2"/>
<dbReference type="PROSITE" id="PS51257">
    <property type="entry name" value="PROKAR_LIPOPROTEIN"/>
    <property type="match status" value="1"/>
</dbReference>
<reference evidence="1 3" key="1">
    <citation type="submission" date="2016-10" db="EMBL/GenBank/DDBJ databases">
        <authorList>
            <person name="Varghese N."/>
            <person name="Submissions S."/>
        </authorList>
    </citation>
    <scope>NUCLEOTIDE SEQUENCE [LARGE SCALE GENOMIC DNA]</scope>
    <source>
        <strain evidence="1 3">DSM 19299</strain>
    </source>
</reference>
<sequence>MKKEKLLVLISLISIFYSCKKESKPNKVSPNVAAVDSSTVVADSSAFKRLMTEDNGLMLYSEIKKIKKVSNYAEGPMQSFDFSFKDYTFKIRYIEDRAYIQYKNADKMIQGWKFCNVNFYYDSSWEIAEKDSHFLYNAATSSGILLFPGFTEEYATYFVYEFNNNAIKYVKVVSLNTTLSADLWTNSHEFRAVRKNNELKISLLDKDGKEYFFEDGGEDQENEPKNPNISKDLILLNTADGVK</sequence>
<protein>
    <recommendedName>
        <fullName evidence="5">Lipoprotein</fullName>
    </recommendedName>
</protein>
<evidence type="ECO:0000313" key="4">
    <source>
        <dbReference type="Proteomes" id="UP000251670"/>
    </source>
</evidence>
<dbReference type="Proteomes" id="UP000251670">
    <property type="component" value="Unassembled WGS sequence"/>
</dbReference>
<organism evidence="2 4">
    <name type="scientific">Chryseobacterium jejuense</name>
    <dbReference type="NCBI Taxonomy" id="445960"/>
    <lineage>
        <taxon>Bacteria</taxon>
        <taxon>Pseudomonadati</taxon>
        <taxon>Bacteroidota</taxon>
        <taxon>Flavobacteriia</taxon>
        <taxon>Flavobacteriales</taxon>
        <taxon>Weeksellaceae</taxon>
        <taxon>Chryseobacterium group</taxon>
        <taxon>Chryseobacterium</taxon>
    </lineage>
</organism>
<evidence type="ECO:0000313" key="3">
    <source>
        <dbReference type="Proteomes" id="UP000199426"/>
    </source>
</evidence>
<reference evidence="2 4" key="2">
    <citation type="submission" date="2018-06" db="EMBL/GenBank/DDBJ databases">
        <authorList>
            <consortium name="Pathogen Informatics"/>
            <person name="Doyle S."/>
        </authorList>
    </citation>
    <scope>NUCLEOTIDE SEQUENCE [LARGE SCALE GENOMIC DNA]</scope>
    <source>
        <strain evidence="2 4">NCTC13492</strain>
    </source>
</reference>
<evidence type="ECO:0000313" key="2">
    <source>
        <dbReference type="EMBL" id="SQB28556.1"/>
    </source>
</evidence>
<dbReference type="EMBL" id="UAWB01000002">
    <property type="protein sequence ID" value="SQB28556.1"/>
    <property type="molecule type" value="Genomic_DNA"/>
</dbReference>
<accession>A0A2X2VHB7</accession>
<dbReference type="Proteomes" id="UP000199426">
    <property type="component" value="Unassembled WGS sequence"/>
</dbReference>
<dbReference type="EMBL" id="FNEG01000004">
    <property type="protein sequence ID" value="SDJ21220.1"/>
    <property type="molecule type" value="Genomic_DNA"/>
</dbReference>
<gene>
    <name evidence="2" type="ORF">NCTC13492_01849</name>
    <name evidence="1" type="ORF">SAMN05421542_3035</name>
</gene>
<dbReference type="RefSeq" id="WP_111994774.1">
    <property type="nucleotide sequence ID" value="NZ_FNEG01000004.1"/>
</dbReference>
<keyword evidence="3" id="KW-1185">Reference proteome</keyword>
<evidence type="ECO:0008006" key="5">
    <source>
        <dbReference type="Google" id="ProtNLM"/>
    </source>
</evidence>
<proteinExistence type="predicted"/>